<dbReference type="AlphaFoldDB" id="A0AAE0YAT3"/>
<feature type="transmembrane region" description="Helical" evidence="6">
    <location>
        <begin position="52"/>
        <end position="75"/>
    </location>
</feature>
<proteinExistence type="predicted"/>
<evidence type="ECO:0000256" key="5">
    <source>
        <dbReference type="SAM" id="MobiDB-lite"/>
    </source>
</evidence>
<reference evidence="8" key="1">
    <citation type="journal article" date="2023" name="G3 (Bethesda)">
        <title>A reference genome for the long-term kleptoplast-retaining sea slug Elysia crispata morphotype clarki.</title>
        <authorList>
            <person name="Eastman K.E."/>
            <person name="Pendleton A.L."/>
            <person name="Shaikh M.A."/>
            <person name="Suttiyut T."/>
            <person name="Ogas R."/>
            <person name="Tomko P."/>
            <person name="Gavelis G."/>
            <person name="Widhalm J.R."/>
            <person name="Wisecaver J.H."/>
        </authorList>
    </citation>
    <scope>NUCLEOTIDE SEQUENCE</scope>
    <source>
        <strain evidence="8">ECLA1</strain>
    </source>
</reference>
<dbReference type="InterPro" id="IPR017452">
    <property type="entry name" value="GPCR_Rhodpsn_7TM"/>
</dbReference>
<evidence type="ECO:0000256" key="2">
    <source>
        <dbReference type="ARBA" id="ARBA00022692"/>
    </source>
</evidence>
<evidence type="ECO:0000256" key="3">
    <source>
        <dbReference type="ARBA" id="ARBA00022989"/>
    </source>
</evidence>
<dbReference type="EMBL" id="JAWDGP010006574">
    <property type="protein sequence ID" value="KAK3738774.1"/>
    <property type="molecule type" value="Genomic_DNA"/>
</dbReference>
<accession>A0AAE0YAT3</accession>
<dbReference type="Gene3D" id="1.20.1070.10">
    <property type="entry name" value="Rhodopsin 7-helix transmembrane proteins"/>
    <property type="match status" value="1"/>
</dbReference>
<dbReference type="PROSITE" id="PS50262">
    <property type="entry name" value="G_PROTEIN_RECEP_F1_2"/>
    <property type="match status" value="1"/>
</dbReference>
<keyword evidence="4 6" id="KW-0472">Membrane</keyword>
<feature type="compositionally biased region" description="Polar residues" evidence="5">
    <location>
        <begin position="1"/>
        <end position="10"/>
    </location>
</feature>
<keyword evidence="9" id="KW-1185">Reference proteome</keyword>
<keyword evidence="3 6" id="KW-1133">Transmembrane helix</keyword>
<evidence type="ECO:0000259" key="7">
    <source>
        <dbReference type="PROSITE" id="PS50262"/>
    </source>
</evidence>
<dbReference type="Proteomes" id="UP001283361">
    <property type="component" value="Unassembled WGS sequence"/>
</dbReference>
<sequence length="107" mass="11535">MTTDTQSLDTASILPILNPQDSDSDLMQGVNGNGSGSGGDHIRPMSEAGFTFIASMLTVTYVVGSFINGLCLFVFARNKRLRSPTNVFVIALNLCDFLMCFVGEYEA</sequence>
<keyword evidence="2 6" id="KW-0812">Transmembrane</keyword>
<feature type="region of interest" description="Disordered" evidence="5">
    <location>
        <begin position="1"/>
        <end position="38"/>
    </location>
</feature>
<comment type="caution">
    <text evidence="8">The sequence shown here is derived from an EMBL/GenBank/DDBJ whole genome shotgun (WGS) entry which is preliminary data.</text>
</comment>
<feature type="domain" description="G-protein coupled receptors family 1 profile" evidence="7">
    <location>
        <begin position="67"/>
        <end position="107"/>
    </location>
</feature>
<name>A0AAE0YAT3_9GAST</name>
<dbReference type="GO" id="GO:0016020">
    <property type="term" value="C:membrane"/>
    <property type="evidence" value="ECO:0007669"/>
    <property type="project" value="UniProtKB-SubCell"/>
</dbReference>
<protein>
    <recommendedName>
        <fullName evidence="7">G-protein coupled receptors family 1 profile domain-containing protein</fullName>
    </recommendedName>
</protein>
<evidence type="ECO:0000313" key="8">
    <source>
        <dbReference type="EMBL" id="KAK3738774.1"/>
    </source>
</evidence>
<evidence type="ECO:0000256" key="4">
    <source>
        <dbReference type="ARBA" id="ARBA00023136"/>
    </source>
</evidence>
<comment type="subcellular location">
    <subcellularLocation>
        <location evidence="1">Membrane</location>
    </subcellularLocation>
</comment>
<gene>
    <name evidence="8" type="ORF">RRG08_035654</name>
</gene>
<dbReference type="SUPFAM" id="SSF81321">
    <property type="entry name" value="Family A G protein-coupled receptor-like"/>
    <property type="match status" value="1"/>
</dbReference>
<organism evidence="8 9">
    <name type="scientific">Elysia crispata</name>
    <name type="common">lettuce slug</name>
    <dbReference type="NCBI Taxonomy" id="231223"/>
    <lineage>
        <taxon>Eukaryota</taxon>
        <taxon>Metazoa</taxon>
        <taxon>Spiralia</taxon>
        <taxon>Lophotrochozoa</taxon>
        <taxon>Mollusca</taxon>
        <taxon>Gastropoda</taxon>
        <taxon>Heterobranchia</taxon>
        <taxon>Euthyneura</taxon>
        <taxon>Panpulmonata</taxon>
        <taxon>Sacoglossa</taxon>
        <taxon>Placobranchoidea</taxon>
        <taxon>Plakobranchidae</taxon>
        <taxon>Elysia</taxon>
    </lineage>
</organism>
<evidence type="ECO:0000256" key="6">
    <source>
        <dbReference type="SAM" id="Phobius"/>
    </source>
</evidence>
<evidence type="ECO:0000313" key="9">
    <source>
        <dbReference type="Proteomes" id="UP001283361"/>
    </source>
</evidence>
<evidence type="ECO:0000256" key="1">
    <source>
        <dbReference type="ARBA" id="ARBA00004370"/>
    </source>
</evidence>